<dbReference type="InterPro" id="IPR006311">
    <property type="entry name" value="TAT_signal"/>
</dbReference>
<comment type="caution">
    <text evidence="1">The sequence shown here is derived from an EMBL/GenBank/DDBJ whole genome shotgun (WGS) entry which is preliminary data.</text>
</comment>
<gene>
    <name evidence="1" type="ORF">ATJ93_0557</name>
</gene>
<keyword evidence="2" id="KW-1185">Reference proteome</keyword>
<proteinExistence type="predicted"/>
<dbReference type="RefSeq" id="WP_147376615.1">
    <property type="nucleotide sequence ID" value="NZ_RAPO01000001.1"/>
</dbReference>
<organism evidence="1 2">
    <name type="scientific">Halopiger aswanensis</name>
    <dbReference type="NCBI Taxonomy" id="148449"/>
    <lineage>
        <taxon>Archaea</taxon>
        <taxon>Methanobacteriati</taxon>
        <taxon>Methanobacteriota</taxon>
        <taxon>Stenosarchaea group</taxon>
        <taxon>Halobacteria</taxon>
        <taxon>Halobacteriales</taxon>
        <taxon>Natrialbaceae</taxon>
        <taxon>Halopiger</taxon>
    </lineage>
</organism>
<evidence type="ECO:0000313" key="1">
    <source>
        <dbReference type="EMBL" id="RKD97568.1"/>
    </source>
</evidence>
<dbReference type="AlphaFoldDB" id="A0A3R7EH58"/>
<accession>A0A3R7EH58</accession>
<dbReference type="EMBL" id="RAPO01000001">
    <property type="protein sequence ID" value="RKD97568.1"/>
    <property type="molecule type" value="Genomic_DNA"/>
</dbReference>
<evidence type="ECO:0000313" key="2">
    <source>
        <dbReference type="Proteomes" id="UP000283805"/>
    </source>
</evidence>
<protein>
    <submittedName>
        <fullName evidence="1">Uncharacterized protein</fullName>
    </submittedName>
</protein>
<reference evidence="1 2" key="1">
    <citation type="submission" date="2018-09" db="EMBL/GenBank/DDBJ databases">
        <title>Genomic Encyclopedia of Archaeal and Bacterial Type Strains, Phase II (KMG-II): from individual species to whole genera.</title>
        <authorList>
            <person name="Goeker M."/>
        </authorList>
    </citation>
    <scope>NUCLEOTIDE SEQUENCE [LARGE SCALE GENOMIC DNA]</scope>
    <source>
        <strain evidence="1 2">DSM 13151</strain>
    </source>
</reference>
<dbReference type="Proteomes" id="UP000283805">
    <property type="component" value="Unassembled WGS sequence"/>
</dbReference>
<sequence>MPSRRTLLAATGSAVASGIAGCLSRGDVKSAELLQLKAISVRWRYGGTTYSDQILDLRHREGNRITGRVAAEYAGAIDSLPAVTVSDDHHERLEAEFETVRYVLGLCGDDFDRDGEYGCRNTGTARADFNRVQFGDRADVVLRDDRFDVQEVHEGDDREWSVDIDEFEWRKDRAE</sequence>
<dbReference type="PROSITE" id="PS51257">
    <property type="entry name" value="PROKAR_LIPOPROTEIN"/>
    <property type="match status" value="1"/>
</dbReference>
<dbReference type="OrthoDB" id="205926at2157"/>
<dbReference type="PROSITE" id="PS51318">
    <property type="entry name" value="TAT"/>
    <property type="match status" value="1"/>
</dbReference>
<name>A0A3R7EH58_9EURY</name>